<name>A0ACC2FPN1_DALPE</name>
<organism evidence="1 2">
    <name type="scientific">Dallia pectoralis</name>
    <name type="common">Alaska blackfish</name>
    <dbReference type="NCBI Taxonomy" id="75939"/>
    <lineage>
        <taxon>Eukaryota</taxon>
        <taxon>Metazoa</taxon>
        <taxon>Chordata</taxon>
        <taxon>Craniata</taxon>
        <taxon>Vertebrata</taxon>
        <taxon>Euteleostomi</taxon>
        <taxon>Actinopterygii</taxon>
        <taxon>Neopterygii</taxon>
        <taxon>Teleostei</taxon>
        <taxon>Protacanthopterygii</taxon>
        <taxon>Esociformes</taxon>
        <taxon>Umbridae</taxon>
        <taxon>Dallia</taxon>
    </lineage>
</organism>
<sequence length="178" mass="18953">MAKAPEMPQIKPLFRLIGGDLLTAPRDPATLTPAPVSALRICVPSRISGQLCPRLSGAERKCNLGGSSLGGVISGRTRGLVAKEPGLSSGTPLPASPLLSPEPPSPLIPGPLLTAFIRNVQLFGNTLPFHLPPFYHSVLSSFLPHSSFPLPSTFIRPTVESRGAPWDPLYQGRLQMHL</sequence>
<protein>
    <submittedName>
        <fullName evidence="1">Uncharacterized protein</fullName>
    </submittedName>
</protein>
<keyword evidence="2" id="KW-1185">Reference proteome</keyword>
<evidence type="ECO:0000313" key="1">
    <source>
        <dbReference type="EMBL" id="KAJ7993242.1"/>
    </source>
</evidence>
<reference evidence="1" key="1">
    <citation type="submission" date="2021-05" db="EMBL/GenBank/DDBJ databases">
        <authorList>
            <person name="Pan Q."/>
            <person name="Jouanno E."/>
            <person name="Zahm M."/>
            <person name="Klopp C."/>
            <person name="Cabau C."/>
            <person name="Louis A."/>
            <person name="Berthelot C."/>
            <person name="Parey E."/>
            <person name="Roest Crollius H."/>
            <person name="Montfort J."/>
            <person name="Robinson-Rechavi M."/>
            <person name="Bouchez O."/>
            <person name="Lampietro C."/>
            <person name="Lopez Roques C."/>
            <person name="Donnadieu C."/>
            <person name="Postlethwait J."/>
            <person name="Bobe J."/>
            <person name="Dillon D."/>
            <person name="Chandos A."/>
            <person name="von Hippel F."/>
            <person name="Guiguen Y."/>
        </authorList>
    </citation>
    <scope>NUCLEOTIDE SEQUENCE</scope>
    <source>
        <strain evidence="1">YG-Jan2019</strain>
    </source>
</reference>
<gene>
    <name evidence="1" type="ORF">DPEC_G00270420</name>
</gene>
<proteinExistence type="predicted"/>
<evidence type="ECO:0000313" key="2">
    <source>
        <dbReference type="Proteomes" id="UP001157502"/>
    </source>
</evidence>
<dbReference type="Proteomes" id="UP001157502">
    <property type="component" value="Chromosome 24"/>
</dbReference>
<comment type="caution">
    <text evidence="1">The sequence shown here is derived from an EMBL/GenBank/DDBJ whole genome shotgun (WGS) entry which is preliminary data.</text>
</comment>
<accession>A0ACC2FPN1</accession>
<dbReference type="EMBL" id="CM055751">
    <property type="protein sequence ID" value="KAJ7993242.1"/>
    <property type="molecule type" value="Genomic_DNA"/>
</dbReference>